<dbReference type="InterPro" id="IPR005162">
    <property type="entry name" value="Retrotrans_gag_dom"/>
</dbReference>
<dbReference type="OrthoDB" id="1752139at2759"/>
<feature type="region of interest" description="Disordered" evidence="1">
    <location>
        <begin position="1"/>
        <end position="39"/>
    </location>
</feature>
<evidence type="ECO:0000259" key="2">
    <source>
        <dbReference type="Pfam" id="PF03732"/>
    </source>
</evidence>
<gene>
    <name evidence="3" type="ORF">Acr_08g0009850</name>
</gene>
<accession>A0A7J0F302</accession>
<sequence length="419" mass="47325">MSPERLGTEGGKLLADAQRAAKATSKQRQGRLPLGGRDDWDVTIGRLQAQLTQMALDFGGQPAYAASPGRQYIVFQGKIRRRRSPANENPEGESSPHRSRRSEDLRDALNAKRRQMVDLRQKLNSRREASAVRSVMPMESAARLVALVRKGVNLGFQTPFFREIEGMDPPKKFVPPRVFLYSLGGLGMKWFDRLPPGSIESFYQLTKSFVARFVINTKASKAIGLLLTLAKGRNKSIRNYSKRLWENLTLDPPTGLRYLMSRVEMFAHLEDDIRESEKTEGKVGRSEALVKRRKNGSSPYKTRAKQGINVVLKEPIYKLLARIRDKPYFKKPEPMGGDPKWRNQRWKVLVSLHLKEFIDNKKTRADAAETEADRRPDRAGAKMEEAADAEDEDLPLGTIHMIGGPNDPSLKNKSGTRFA</sequence>
<dbReference type="EMBL" id="BJWL01000008">
    <property type="protein sequence ID" value="GFY92589.1"/>
    <property type="molecule type" value="Genomic_DNA"/>
</dbReference>
<evidence type="ECO:0000313" key="4">
    <source>
        <dbReference type="Proteomes" id="UP000585474"/>
    </source>
</evidence>
<keyword evidence="4" id="KW-1185">Reference proteome</keyword>
<dbReference type="Pfam" id="PF03732">
    <property type="entry name" value="Retrotrans_gag"/>
    <property type="match status" value="1"/>
</dbReference>
<organism evidence="3 4">
    <name type="scientific">Actinidia rufa</name>
    <dbReference type="NCBI Taxonomy" id="165716"/>
    <lineage>
        <taxon>Eukaryota</taxon>
        <taxon>Viridiplantae</taxon>
        <taxon>Streptophyta</taxon>
        <taxon>Embryophyta</taxon>
        <taxon>Tracheophyta</taxon>
        <taxon>Spermatophyta</taxon>
        <taxon>Magnoliopsida</taxon>
        <taxon>eudicotyledons</taxon>
        <taxon>Gunneridae</taxon>
        <taxon>Pentapetalae</taxon>
        <taxon>asterids</taxon>
        <taxon>Ericales</taxon>
        <taxon>Actinidiaceae</taxon>
        <taxon>Actinidia</taxon>
    </lineage>
</organism>
<reference evidence="3 4" key="1">
    <citation type="submission" date="2019-07" db="EMBL/GenBank/DDBJ databases">
        <title>De Novo Assembly of kiwifruit Actinidia rufa.</title>
        <authorList>
            <person name="Sugita-Konishi S."/>
            <person name="Sato K."/>
            <person name="Mori E."/>
            <person name="Abe Y."/>
            <person name="Kisaki G."/>
            <person name="Hamano K."/>
            <person name="Suezawa K."/>
            <person name="Otani M."/>
            <person name="Fukuda T."/>
            <person name="Manabe T."/>
            <person name="Gomi K."/>
            <person name="Tabuchi M."/>
            <person name="Akimitsu K."/>
            <person name="Kataoka I."/>
        </authorList>
    </citation>
    <scope>NUCLEOTIDE SEQUENCE [LARGE SCALE GENOMIC DNA]</scope>
    <source>
        <strain evidence="4">cv. Fuchu</strain>
    </source>
</reference>
<feature type="region of interest" description="Disordered" evidence="1">
    <location>
        <begin position="363"/>
        <end position="419"/>
    </location>
</feature>
<dbReference type="AlphaFoldDB" id="A0A7J0F302"/>
<feature type="compositionally biased region" description="Polar residues" evidence="1">
    <location>
        <begin position="409"/>
        <end position="419"/>
    </location>
</feature>
<evidence type="ECO:0000256" key="1">
    <source>
        <dbReference type="SAM" id="MobiDB-lite"/>
    </source>
</evidence>
<dbReference type="Proteomes" id="UP000585474">
    <property type="component" value="Unassembled WGS sequence"/>
</dbReference>
<feature type="region of interest" description="Disordered" evidence="1">
    <location>
        <begin position="78"/>
        <end position="105"/>
    </location>
</feature>
<feature type="domain" description="Retrotransposon gag" evidence="2">
    <location>
        <begin position="178"/>
        <end position="244"/>
    </location>
</feature>
<feature type="compositionally biased region" description="Basic and acidic residues" evidence="1">
    <location>
        <begin position="363"/>
        <end position="385"/>
    </location>
</feature>
<evidence type="ECO:0000313" key="3">
    <source>
        <dbReference type="EMBL" id="GFY92589.1"/>
    </source>
</evidence>
<name>A0A7J0F302_9ERIC</name>
<protein>
    <recommendedName>
        <fullName evidence="2">Retrotransposon gag domain-containing protein</fullName>
    </recommendedName>
</protein>
<comment type="caution">
    <text evidence="3">The sequence shown here is derived from an EMBL/GenBank/DDBJ whole genome shotgun (WGS) entry which is preliminary data.</text>
</comment>
<proteinExistence type="predicted"/>